<dbReference type="Pfam" id="PF02880">
    <property type="entry name" value="PGM_PMM_III"/>
    <property type="match status" value="1"/>
</dbReference>
<dbReference type="STRING" id="648757.Rvan_2479"/>
<dbReference type="Proteomes" id="UP000001399">
    <property type="component" value="Chromosome"/>
</dbReference>
<protein>
    <submittedName>
        <fullName evidence="12">Phosphoglucomutase/phosphomannomutase alpha/beta/alpha domain I</fullName>
    </submittedName>
</protein>
<dbReference type="InterPro" id="IPR016066">
    <property type="entry name" value="A-D-PHexomutase_CS"/>
</dbReference>
<gene>
    <name evidence="12" type="ordered locus">Rvan_2479</name>
</gene>
<keyword evidence="6" id="KW-0413">Isomerase</keyword>
<evidence type="ECO:0000256" key="2">
    <source>
        <dbReference type="ARBA" id="ARBA00010231"/>
    </source>
</evidence>
<dbReference type="PANTHER" id="PTHR42946">
    <property type="entry name" value="PHOSPHOHEXOSE MUTASE"/>
    <property type="match status" value="1"/>
</dbReference>
<evidence type="ECO:0000313" key="12">
    <source>
        <dbReference type="EMBL" id="ADP71694.1"/>
    </source>
</evidence>
<dbReference type="InterPro" id="IPR005845">
    <property type="entry name" value="A-D-PHexomutase_a/b/a-II"/>
</dbReference>
<dbReference type="GO" id="GO:0004615">
    <property type="term" value="F:phosphomannomutase activity"/>
    <property type="evidence" value="ECO:0007669"/>
    <property type="project" value="TreeGrafter"/>
</dbReference>
<evidence type="ECO:0000259" key="11">
    <source>
        <dbReference type="Pfam" id="PF02880"/>
    </source>
</evidence>
<dbReference type="AlphaFoldDB" id="E3I5H3"/>
<comment type="cofactor">
    <cofactor evidence="1">
        <name>Mg(2+)</name>
        <dbReference type="ChEBI" id="CHEBI:18420"/>
    </cofactor>
</comment>
<dbReference type="EMBL" id="CP002292">
    <property type="protein sequence ID" value="ADP71694.1"/>
    <property type="molecule type" value="Genomic_DNA"/>
</dbReference>
<evidence type="ECO:0000256" key="5">
    <source>
        <dbReference type="ARBA" id="ARBA00022842"/>
    </source>
</evidence>
<evidence type="ECO:0000313" key="13">
    <source>
        <dbReference type="Proteomes" id="UP000001399"/>
    </source>
</evidence>
<dbReference type="GO" id="GO:0008966">
    <property type="term" value="F:phosphoglucosamine mutase activity"/>
    <property type="evidence" value="ECO:0007669"/>
    <property type="project" value="TreeGrafter"/>
</dbReference>
<keyword evidence="13" id="KW-1185">Reference proteome</keyword>
<evidence type="ECO:0000259" key="10">
    <source>
        <dbReference type="Pfam" id="PF02879"/>
    </source>
</evidence>
<evidence type="ECO:0000256" key="6">
    <source>
        <dbReference type="ARBA" id="ARBA00023235"/>
    </source>
</evidence>
<evidence type="ECO:0000256" key="7">
    <source>
        <dbReference type="RuleBase" id="RU004326"/>
    </source>
</evidence>
<feature type="domain" description="Alpha-D-phosphohexomutase C-terminal" evidence="8">
    <location>
        <begin position="440"/>
        <end position="485"/>
    </location>
</feature>
<dbReference type="SUPFAM" id="SSF55957">
    <property type="entry name" value="Phosphoglucomutase, C-terminal domain"/>
    <property type="match status" value="1"/>
</dbReference>
<dbReference type="Pfam" id="PF02879">
    <property type="entry name" value="PGM_PMM_II"/>
    <property type="match status" value="1"/>
</dbReference>
<keyword evidence="3" id="KW-0597">Phosphoprotein</keyword>
<dbReference type="GO" id="GO:0000287">
    <property type="term" value="F:magnesium ion binding"/>
    <property type="evidence" value="ECO:0007669"/>
    <property type="project" value="InterPro"/>
</dbReference>
<evidence type="ECO:0000259" key="8">
    <source>
        <dbReference type="Pfam" id="PF00408"/>
    </source>
</evidence>
<evidence type="ECO:0000259" key="9">
    <source>
        <dbReference type="Pfam" id="PF02878"/>
    </source>
</evidence>
<evidence type="ECO:0000256" key="4">
    <source>
        <dbReference type="ARBA" id="ARBA00022723"/>
    </source>
</evidence>
<dbReference type="PANTHER" id="PTHR42946:SF1">
    <property type="entry name" value="PHOSPHOGLUCOMUTASE (ALPHA-D-GLUCOSE-1,6-BISPHOSPHATE-DEPENDENT)"/>
    <property type="match status" value="1"/>
</dbReference>
<sequence>MTEKALFLVRALMEESGVAFGTSGARGLVSAMTDRVCYGYTTGFLNYLREIGEFAPTSEVALGGDLRPSTPRILRACAQAIRDACGVPVFCGHVPTPAIAHYAFARRIPSLMVTGSHIPDDRNGIKFHRASCEVLKTDEASIARQTVRLDHSRFTADGQLIDASPLPETLNIEDSYLQRYLEFFGDEALSGLTVGLYQHSAVGRDLLACILRALGAEAVPLGRSDRFIPVDTEALRPEDIDLARHWAGEHRLDAIVSTDGDSDRPLLADHRGKWLRGDILGLLCARELGAECVVTPVSSNTALEKSGAFPRTIRSRIGSPYVIAAMEAARENGGIVCGFEANGGFLLGSKIARDGRELAALPTRDAVLPIVSVLAAAKKLPVADLYADLPQRVTWSDRLKEFPTADSQAILTWLASGSEGERKERIEMHYHSLVGKLAHVDQTDGLRMTFESGAIIHLRASGNAPELRCYTETNTEESARHLNAAALKLVGDELIQTARASQQKYRDHIRG</sequence>
<dbReference type="CDD" id="cd03088">
    <property type="entry name" value="ManB"/>
    <property type="match status" value="1"/>
</dbReference>
<dbReference type="HOGENOM" id="CLU_045514_1_0_5"/>
<accession>E3I5H3</accession>
<dbReference type="GO" id="GO:0005829">
    <property type="term" value="C:cytosol"/>
    <property type="evidence" value="ECO:0007669"/>
    <property type="project" value="TreeGrafter"/>
</dbReference>
<organism evidence="12 13">
    <name type="scientific">Rhodomicrobium vannielii (strain ATCC 17100 / DSM 162 / LMG 4299 / NCIMB 10020 / ATH 3.1.1)</name>
    <dbReference type="NCBI Taxonomy" id="648757"/>
    <lineage>
        <taxon>Bacteria</taxon>
        <taxon>Pseudomonadati</taxon>
        <taxon>Pseudomonadota</taxon>
        <taxon>Alphaproteobacteria</taxon>
        <taxon>Hyphomicrobiales</taxon>
        <taxon>Hyphomicrobiaceae</taxon>
        <taxon>Rhodomicrobium</taxon>
    </lineage>
</organism>
<dbReference type="InterPro" id="IPR005846">
    <property type="entry name" value="A-D-PHexomutase_a/b/a-III"/>
</dbReference>
<evidence type="ECO:0000256" key="1">
    <source>
        <dbReference type="ARBA" id="ARBA00001946"/>
    </source>
</evidence>
<comment type="similarity">
    <text evidence="2 7">Belongs to the phosphohexose mutase family.</text>
</comment>
<dbReference type="KEGG" id="rva:Rvan_2479"/>
<dbReference type="SUPFAM" id="SSF53738">
    <property type="entry name" value="Phosphoglucomutase, first 3 domains"/>
    <property type="match status" value="3"/>
</dbReference>
<keyword evidence="5 7" id="KW-0460">Magnesium</keyword>
<dbReference type="InterPro" id="IPR036900">
    <property type="entry name" value="A-D-PHexomutase_C_sf"/>
</dbReference>
<dbReference type="Gene3D" id="3.40.120.10">
    <property type="entry name" value="Alpha-D-Glucose-1,6-Bisphosphate, subunit A, domain 3"/>
    <property type="match status" value="3"/>
</dbReference>
<feature type="domain" description="Alpha-D-phosphohexomutase alpha/beta/alpha" evidence="9">
    <location>
        <begin position="19"/>
        <end position="146"/>
    </location>
</feature>
<dbReference type="GO" id="GO:0005975">
    <property type="term" value="P:carbohydrate metabolic process"/>
    <property type="evidence" value="ECO:0007669"/>
    <property type="project" value="InterPro"/>
</dbReference>
<proteinExistence type="inferred from homology"/>
<reference evidence="13" key="1">
    <citation type="journal article" date="2011" name="J. Bacteriol.">
        <title>Genome sequences of eight morphologically diverse alphaproteobacteria.</title>
        <authorList>
            <consortium name="US DOE Joint Genome Institute"/>
            <person name="Brown P.J."/>
            <person name="Kysela D.T."/>
            <person name="Buechlein A."/>
            <person name="Hemmerich C."/>
            <person name="Brun Y.V."/>
        </authorList>
    </citation>
    <scope>NUCLEOTIDE SEQUENCE [LARGE SCALE GENOMIC DNA]</scope>
    <source>
        <strain evidence="13">ATCC 17100 / ATH 3.1.1 / DSM 162 / LMG 4299</strain>
    </source>
</reference>
<name>E3I5H3_RHOVT</name>
<dbReference type="eggNOG" id="COG1109">
    <property type="taxonomic scope" value="Bacteria"/>
</dbReference>
<dbReference type="InterPro" id="IPR005844">
    <property type="entry name" value="A-D-PHexomutase_a/b/a-I"/>
</dbReference>
<dbReference type="InterPro" id="IPR050060">
    <property type="entry name" value="Phosphoglucosamine_mutase"/>
</dbReference>
<evidence type="ECO:0000256" key="3">
    <source>
        <dbReference type="ARBA" id="ARBA00022553"/>
    </source>
</evidence>
<dbReference type="PROSITE" id="PS00710">
    <property type="entry name" value="PGM_PMM"/>
    <property type="match status" value="1"/>
</dbReference>
<dbReference type="GO" id="GO:0006048">
    <property type="term" value="P:UDP-N-acetylglucosamine biosynthetic process"/>
    <property type="evidence" value="ECO:0007669"/>
    <property type="project" value="TreeGrafter"/>
</dbReference>
<dbReference type="Pfam" id="PF00408">
    <property type="entry name" value="PGM_PMM_IV"/>
    <property type="match status" value="1"/>
</dbReference>
<dbReference type="Gene3D" id="3.30.310.50">
    <property type="entry name" value="Alpha-D-phosphohexomutase, C-terminal domain"/>
    <property type="match status" value="1"/>
</dbReference>
<feature type="domain" description="Alpha-D-phosphohexomutase alpha/beta/alpha" evidence="10">
    <location>
        <begin position="175"/>
        <end position="272"/>
    </location>
</feature>
<feature type="domain" description="Alpha-D-phosphohexomutase alpha/beta/alpha" evidence="11">
    <location>
        <begin position="277"/>
        <end position="392"/>
    </location>
</feature>
<dbReference type="GO" id="GO:0009252">
    <property type="term" value="P:peptidoglycan biosynthetic process"/>
    <property type="evidence" value="ECO:0007669"/>
    <property type="project" value="TreeGrafter"/>
</dbReference>
<keyword evidence="4 7" id="KW-0479">Metal-binding</keyword>
<dbReference type="RefSeq" id="WP_013420072.1">
    <property type="nucleotide sequence ID" value="NC_014664.1"/>
</dbReference>
<dbReference type="InterPro" id="IPR005843">
    <property type="entry name" value="A-D-PHexomutase_C"/>
</dbReference>
<dbReference type="InterPro" id="IPR016055">
    <property type="entry name" value="A-D-PHexomutase_a/b/a-I/II/III"/>
</dbReference>
<dbReference type="Pfam" id="PF02878">
    <property type="entry name" value="PGM_PMM_I"/>
    <property type="match status" value="1"/>
</dbReference>